<gene>
    <name evidence="1" type="ORF">SHY70_11835</name>
</gene>
<dbReference type="AlphaFoldDB" id="A0AAW9DK04"/>
<evidence type="ECO:0000313" key="2">
    <source>
        <dbReference type="Proteomes" id="UP001270004"/>
    </source>
</evidence>
<dbReference type="EMBL" id="JAWWZK010000189">
    <property type="protein sequence ID" value="MDX5038945.1"/>
    <property type="molecule type" value="Genomic_DNA"/>
</dbReference>
<dbReference type="Proteomes" id="UP001270004">
    <property type="component" value="Unassembled WGS sequence"/>
</dbReference>
<sequence length="62" mass="7009">MANNRTDADKKLLAVSQELSQALTSHKYDDAWTKAGELNGLLKNRDEYTLPGYMLDMIAKHL</sequence>
<accession>A0AAW9DK04</accession>
<comment type="caution">
    <text evidence="1">The sequence shown here is derived from an EMBL/GenBank/DDBJ whole genome shotgun (WGS) entry which is preliminary data.</text>
</comment>
<evidence type="ECO:0000313" key="1">
    <source>
        <dbReference type="EMBL" id="MDX5038945.1"/>
    </source>
</evidence>
<reference evidence="1" key="1">
    <citation type="submission" date="2023-11" db="EMBL/GenBank/DDBJ databases">
        <title>Antimicrobial resistance in invasive Streptococcus suis isolated in Spain and the associated genetic mechanisms.</title>
        <authorList>
            <person name="Uruen C."/>
            <person name="Arenas J.A."/>
        </authorList>
    </citation>
    <scope>NUCLEOTIDE SEQUENCE</scope>
    <source>
        <strain evidence="1">Ss_70</strain>
    </source>
</reference>
<name>A0AAW9DK04_STRSU</name>
<feature type="non-terminal residue" evidence="1">
    <location>
        <position position="62"/>
    </location>
</feature>
<proteinExistence type="predicted"/>
<dbReference type="RefSeq" id="WP_319444456.1">
    <property type="nucleotide sequence ID" value="NZ_JAWWZK010000189.1"/>
</dbReference>
<protein>
    <submittedName>
        <fullName evidence="1">Uncharacterized protein</fullName>
    </submittedName>
</protein>
<organism evidence="1 2">
    <name type="scientific">Streptococcus suis</name>
    <dbReference type="NCBI Taxonomy" id="1307"/>
    <lineage>
        <taxon>Bacteria</taxon>
        <taxon>Bacillati</taxon>
        <taxon>Bacillota</taxon>
        <taxon>Bacilli</taxon>
        <taxon>Lactobacillales</taxon>
        <taxon>Streptococcaceae</taxon>
        <taxon>Streptococcus</taxon>
    </lineage>
</organism>